<evidence type="ECO:0000313" key="13">
    <source>
        <dbReference type="EMBL" id="CAF0802030.1"/>
    </source>
</evidence>
<dbReference type="InterPro" id="IPR036990">
    <property type="entry name" value="M14A-like_propep"/>
</dbReference>
<dbReference type="Proteomes" id="UP000681722">
    <property type="component" value="Unassembled WGS sequence"/>
</dbReference>
<keyword evidence="6" id="KW-0732">Signal</keyword>
<dbReference type="CDD" id="cd03860">
    <property type="entry name" value="M14_CP_A-B_like"/>
    <property type="match status" value="1"/>
</dbReference>
<dbReference type="SUPFAM" id="SSF54897">
    <property type="entry name" value="Protease propeptides/inhibitors"/>
    <property type="match status" value="1"/>
</dbReference>
<feature type="domain" description="Peptidase M14" evidence="12">
    <location>
        <begin position="81"/>
        <end position="373"/>
    </location>
</feature>
<dbReference type="GO" id="GO:0008270">
    <property type="term" value="F:zinc ion binding"/>
    <property type="evidence" value="ECO:0007669"/>
    <property type="project" value="InterPro"/>
</dbReference>
<keyword evidence="3" id="KW-0121">Carboxypeptidase</keyword>
<dbReference type="PROSITE" id="PS52035">
    <property type="entry name" value="PEPTIDASE_M14"/>
    <property type="match status" value="1"/>
</dbReference>
<evidence type="ECO:0000259" key="12">
    <source>
        <dbReference type="PROSITE" id="PS52035"/>
    </source>
</evidence>
<feature type="active site" description="Proton donor/acceptor" evidence="11">
    <location>
        <position position="339"/>
    </location>
</feature>
<evidence type="ECO:0000256" key="10">
    <source>
        <dbReference type="ARBA" id="ARBA00023157"/>
    </source>
</evidence>
<accession>A0A813SMR7</accession>
<comment type="caution">
    <text evidence="13">The sequence shown here is derived from an EMBL/GenBank/DDBJ whole genome shotgun (WGS) entry which is preliminary data.</text>
</comment>
<evidence type="ECO:0000256" key="11">
    <source>
        <dbReference type="PROSITE-ProRule" id="PRU01379"/>
    </source>
</evidence>
<evidence type="ECO:0000256" key="2">
    <source>
        <dbReference type="ARBA" id="ARBA00005988"/>
    </source>
</evidence>
<dbReference type="FunFam" id="3.40.630.10:FF:000084">
    <property type="entry name" value="Carboxypeptidase B2"/>
    <property type="match status" value="1"/>
</dbReference>
<comment type="cofactor">
    <cofactor evidence="1">
        <name>Zn(2+)</name>
        <dbReference type="ChEBI" id="CHEBI:29105"/>
    </cofactor>
</comment>
<reference evidence="13" key="1">
    <citation type="submission" date="2021-02" db="EMBL/GenBank/DDBJ databases">
        <authorList>
            <person name="Nowell W R."/>
        </authorList>
    </citation>
    <scope>NUCLEOTIDE SEQUENCE</scope>
</reference>
<gene>
    <name evidence="13" type="ORF">GPM918_LOCUS3567</name>
    <name evidence="14" type="ORF">SRO942_LOCUS3567</name>
</gene>
<keyword evidence="9" id="KW-0482">Metalloprotease</keyword>
<dbReference type="PANTHER" id="PTHR11705:SF91">
    <property type="entry name" value="FI01817P-RELATED"/>
    <property type="match status" value="1"/>
</dbReference>
<dbReference type="EMBL" id="CAJOBC010000444">
    <property type="protein sequence ID" value="CAF3587117.1"/>
    <property type="molecule type" value="Genomic_DNA"/>
</dbReference>
<evidence type="ECO:0000256" key="5">
    <source>
        <dbReference type="ARBA" id="ARBA00022723"/>
    </source>
</evidence>
<evidence type="ECO:0000256" key="1">
    <source>
        <dbReference type="ARBA" id="ARBA00001947"/>
    </source>
</evidence>
<protein>
    <recommendedName>
        <fullName evidence="12">Peptidase M14 domain-containing protein</fullName>
    </recommendedName>
</protein>
<dbReference type="GO" id="GO:0006508">
    <property type="term" value="P:proteolysis"/>
    <property type="evidence" value="ECO:0007669"/>
    <property type="project" value="UniProtKB-KW"/>
</dbReference>
<dbReference type="Gene3D" id="3.40.630.10">
    <property type="entry name" value="Zn peptidases"/>
    <property type="match status" value="1"/>
</dbReference>
<dbReference type="Pfam" id="PF00246">
    <property type="entry name" value="Peptidase_M14"/>
    <property type="match status" value="1"/>
</dbReference>
<dbReference type="EMBL" id="CAJNOQ010000444">
    <property type="protein sequence ID" value="CAF0802030.1"/>
    <property type="molecule type" value="Genomic_DNA"/>
</dbReference>
<sequence>MLPLLYIIDCIIVQVTSKKSYDGKSVLSVIPFKESHYKLLSVLEEQNEINIWNEIRRNASVDIMIDQYNKSSWIKLFNSLDMKPVVTIDNVQKLLNSEEKMLNIQSRSGIRSVTDTYLTFNEIGSSLARRNVFIDCGIHAREWISPATCLFFINEFLTQYSAGGNAKQIMDTYKLHIVPVLNPDGYAYTHSKDRMWRKNRKPVGSNCYGVDLNRNFGYMWNTGGSSASPCSETYHGGSPMSENEAKAMQSYMTGKTWDSYLTFHSYGQWWFTNWGYTDTLPPQYTELVNKAKIGADALKSVNGRSYTIGSSAVLLYVASGGSEDWTRGTLNIKYSYCLELPPTGGSGFILPTNEIKKVGAETFKGICEYLKAI</sequence>
<evidence type="ECO:0000313" key="15">
    <source>
        <dbReference type="Proteomes" id="UP000663829"/>
    </source>
</evidence>
<evidence type="ECO:0000256" key="3">
    <source>
        <dbReference type="ARBA" id="ARBA00022645"/>
    </source>
</evidence>
<dbReference type="InterPro" id="IPR000834">
    <property type="entry name" value="Peptidase_M14"/>
</dbReference>
<name>A0A813SMR7_9BILA</name>
<evidence type="ECO:0000256" key="4">
    <source>
        <dbReference type="ARBA" id="ARBA00022670"/>
    </source>
</evidence>
<evidence type="ECO:0000256" key="9">
    <source>
        <dbReference type="ARBA" id="ARBA00023049"/>
    </source>
</evidence>
<dbReference type="GO" id="GO:0004181">
    <property type="term" value="F:metallocarboxypeptidase activity"/>
    <property type="evidence" value="ECO:0007669"/>
    <property type="project" value="InterPro"/>
</dbReference>
<keyword evidence="4" id="KW-0645">Protease</keyword>
<keyword evidence="7" id="KW-0378">Hydrolase</keyword>
<keyword evidence="10" id="KW-1015">Disulfide bond</keyword>
<evidence type="ECO:0000256" key="7">
    <source>
        <dbReference type="ARBA" id="ARBA00022801"/>
    </source>
</evidence>
<dbReference type="SMART" id="SM00631">
    <property type="entry name" value="Zn_pept"/>
    <property type="match status" value="1"/>
</dbReference>
<dbReference type="Pfam" id="PF02244">
    <property type="entry name" value="Propep_M14"/>
    <property type="match status" value="1"/>
</dbReference>
<keyword evidence="5" id="KW-0479">Metal-binding</keyword>
<keyword evidence="8" id="KW-0862">Zinc</keyword>
<keyword evidence="15" id="KW-1185">Reference proteome</keyword>
<proteinExistence type="inferred from homology"/>
<dbReference type="Gene3D" id="3.30.70.340">
    <property type="entry name" value="Metallocarboxypeptidase-like"/>
    <property type="match status" value="1"/>
</dbReference>
<evidence type="ECO:0000256" key="8">
    <source>
        <dbReference type="ARBA" id="ARBA00022833"/>
    </source>
</evidence>
<dbReference type="PANTHER" id="PTHR11705">
    <property type="entry name" value="PROTEASE FAMILY M14 CARBOXYPEPTIDASE A,B"/>
    <property type="match status" value="1"/>
</dbReference>
<organism evidence="13 15">
    <name type="scientific">Didymodactylos carnosus</name>
    <dbReference type="NCBI Taxonomy" id="1234261"/>
    <lineage>
        <taxon>Eukaryota</taxon>
        <taxon>Metazoa</taxon>
        <taxon>Spiralia</taxon>
        <taxon>Gnathifera</taxon>
        <taxon>Rotifera</taxon>
        <taxon>Eurotatoria</taxon>
        <taxon>Bdelloidea</taxon>
        <taxon>Philodinida</taxon>
        <taxon>Philodinidae</taxon>
        <taxon>Didymodactylos</taxon>
    </lineage>
</organism>
<dbReference type="OrthoDB" id="3626597at2759"/>
<dbReference type="Proteomes" id="UP000663829">
    <property type="component" value="Unassembled WGS sequence"/>
</dbReference>
<dbReference type="InterPro" id="IPR003146">
    <property type="entry name" value="M14A_act_pep"/>
</dbReference>
<dbReference type="AlphaFoldDB" id="A0A813SMR7"/>
<evidence type="ECO:0000313" key="14">
    <source>
        <dbReference type="EMBL" id="CAF3587117.1"/>
    </source>
</evidence>
<dbReference type="SUPFAM" id="SSF53187">
    <property type="entry name" value="Zn-dependent exopeptidases"/>
    <property type="match status" value="1"/>
</dbReference>
<dbReference type="GO" id="GO:0005615">
    <property type="term" value="C:extracellular space"/>
    <property type="evidence" value="ECO:0007669"/>
    <property type="project" value="TreeGrafter"/>
</dbReference>
<comment type="similarity">
    <text evidence="2 11">Belongs to the peptidase M14 family.</text>
</comment>
<evidence type="ECO:0000256" key="6">
    <source>
        <dbReference type="ARBA" id="ARBA00022729"/>
    </source>
</evidence>